<keyword evidence="6" id="KW-1185">Reference proteome</keyword>
<dbReference type="NCBIfam" id="NF001684">
    <property type="entry name" value="PRK00443.1-4"/>
    <property type="match status" value="1"/>
</dbReference>
<feature type="active site" description="For ring-opening step" evidence="3">
    <location>
        <position position="141"/>
    </location>
</feature>
<feature type="site" description="Part of the allosteric site" evidence="3">
    <location>
        <position position="153"/>
    </location>
</feature>
<feature type="domain" description="Glucosamine/galactosamine-6-phosphate isomerase" evidence="4">
    <location>
        <begin position="24"/>
        <end position="227"/>
    </location>
</feature>
<dbReference type="PROSITE" id="PS01161">
    <property type="entry name" value="GLC_GALNAC_ISOMERASE"/>
    <property type="match status" value="1"/>
</dbReference>
<keyword evidence="1 3" id="KW-0378">Hydrolase</keyword>
<accession>A0ABY3D2R4</accession>
<comment type="caution">
    <text evidence="5">The sequence shown here is derived from an EMBL/GenBank/DDBJ whole genome shotgun (WGS) entry which is preliminary data.</text>
</comment>
<proteinExistence type="inferred from homology"/>
<feature type="site" description="Part of the allosteric site" evidence="3">
    <location>
        <position position="154"/>
    </location>
</feature>
<dbReference type="HAMAP" id="MF_01241">
    <property type="entry name" value="GlcN6P_deamin"/>
    <property type="match status" value="1"/>
</dbReference>
<dbReference type="NCBIfam" id="TIGR00502">
    <property type="entry name" value="nagB"/>
    <property type="match status" value="1"/>
</dbReference>
<dbReference type="InterPro" id="IPR006148">
    <property type="entry name" value="Glc/Gal-6P_isomerase"/>
</dbReference>
<feature type="active site" description="For ring-opening step" evidence="3">
    <location>
        <position position="134"/>
    </location>
</feature>
<dbReference type="PANTHER" id="PTHR11280:SF5">
    <property type="entry name" value="GLUCOSAMINE-6-PHOSPHATE ISOMERASE"/>
    <property type="match status" value="1"/>
</dbReference>
<evidence type="ECO:0000256" key="2">
    <source>
        <dbReference type="ARBA" id="ARBA00023277"/>
    </source>
</evidence>
<dbReference type="Gene3D" id="3.40.50.1360">
    <property type="match status" value="1"/>
</dbReference>
<comment type="function">
    <text evidence="3">Catalyzes the reversible isomerization-deamination of glucosamine 6-phosphate (GlcN6P) to form fructose 6-phosphate (Fru6P) and ammonium ion.</text>
</comment>
<feature type="site" description="Part of the allosteric site" evidence="3">
    <location>
        <position position="144"/>
    </location>
</feature>
<comment type="pathway">
    <text evidence="3">Amino-sugar metabolism; N-acetylneuraminate degradation; D-fructose 6-phosphate from N-acetylneuraminate: step 5/5.</text>
</comment>
<evidence type="ECO:0000313" key="6">
    <source>
        <dbReference type="Proteomes" id="UP000316859"/>
    </source>
</evidence>
<dbReference type="Proteomes" id="UP000316859">
    <property type="component" value="Unassembled WGS sequence"/>
</dbReference>
<evidence type="ECO:0000256" key="1">
    <source>
        <dbReference type="ARBA" id="ARBA00022801"/>
    </source>
</evidence>
<evidence type="ECO:0000259" key="4">
    <source>
        <dbReference type="Pfam" id="PF01182"/>
    </source>
</evidence>
<evidence type="ECO:0000256" key="3">
    <source>
        <dbReference type="HAMAP-Rule" id="MF_01241"/>
    </source>
</evidence>
<feature type="active site" description="Proton acceptor; for enolization step" evidence="3">
    <location>
        <position position="65"/>
    </location>
</feature>
<dbReference type="EMBL" id="VKDI01000002">
    <property type="protein sequence ID" value="TRX50758.1"/>
    <property type="molecule type" value="Genomic_DNA"/>
</dbReference>
<evidence type="ECO:0000313" key="5">
    <source>
        <dbReference type="EMBL" id="TRX50758.1"/>
    </source>
</evidence>
<comment type="catalytic activity">
    <reaction evidence="3">
        <text>alpha-D-glucosamine 6-phosphate + H2O = beta-D-fructose 6-phosphate + NH4(+)</text>
        <dbReference type="Rhea" id="RHEA:12172"/>
        <dbReference type="ChEBI" id="CHEBI:15377"/>
        <dbReference type="ChEBI" id="CHEBI:28938"/>
        <dbReference type="ChEBI" id="CHEBI:57634"/>
        <dbReference type="ChEBI" id="CHEBI:75989"/>
        <dbReference type="EC" id="3.5.99.6"/>
    </reaction>
</comment>
<comment type="caution">
    <text evidence="3">Lacks conserved residue(s) required for the propagation of feature annotation.</text>
</comment>
<name>A0ABY3D2R4_9CORY</name>
<dbReference type="GO" id="GO:0004342">
    <property type="term" value="F:glucosamine-6-phosphate deaminase activity"/>
    <property type="evidence" value="ECO:0007669"/>
    <property type="project" value="UniProtKB-EC"/>
</dbReference>
<dbReference type="EC" id="3.5.99.6" evidence="3"/>
<dbReference type="CDD" id="cd01399">
    <property type="entry name" value="GlcN6P_deaminase"/>
    <property type="match status" value="1"/>
</dbReference>
<comment type="activity regulation">
    <text evidence="3">Allosterically activated by N-acetylglucosamine 6-phosphate (GlcNAc6P).</text>
</comment>
<dbReference type="Pfam" id="PF01182">
    <property type="entry name" value="Glucosamine_iso"/>
    <property type="match status" value="1"/>
</dbReference>
<feature type="active site" description="Proton acceptor; for ring-opening step" evidence="3">
    <location>
        <position position="136"/>
    </location>
</feature>
<sequence>MEILIRSTPAEVAVEAADIFAHYANAGATLGLATGSTPVAMYKELITRHERGEVSFARSRAFLLDEYIGLERTHEQSYYSTIRREFTSHVDFDDDLVKSPAGDSDDPATAAANYDKAIRDAGGVDIQLLGIGANGHVGFNEPSSSLQSRTRIKTLHPQTVQDNARFFDNEDEVPRHVLTQGLGTISEARHLLLLATGSNKASAVHAMVEGPLSAHCPASILQWHQRATVILDEAAASQLEDREYYVFADKHRPHRPLFFLKTPSNSLLV</sequence>
<organism evidence="5 6">
    <name type="scientific">Corynebacterium guaraldiae</name>
    <dbReference type="NCBI Taxonomy" id="3051103"/>
    <lineage>
        <taxon>Bacteria</taxon>
        <taxon>Bacillati</taxon>
        <taxon>Actinomycetota</taxon>
        <taxon>Actinomycetes</taxon>
        <taxon>Mycobacteriales</taxon>
        <taxon>Corynebacteriaceae</taxon>
        <taxon>Corynebacterium</taxon>
    </lineage>
</organism>
<protein>
    <recommendedName>
        <fullName evidence="3">Glucosamine-6-phosphate deaminase</fullName>
        <ecNumber evidence="3">3.5.99.6</ecNumber>
    </recommendedName>
    <alternativeName>
        <fullName evidence="3">GlcN6P deaminase</fullName>
        <shortName evidence="3">GNPDA</shortName>
    </alternativeName>
    <alternativeName>
        <fullName evidence="3">Glucosamine-6-phosphate isomerase</fullName>
    </alternativeName>
</protein>
<reference evidence="5 6" key="1">
    <citation type="submission" date="2019-07" db="EMBL/GenBank/DDBJ databases">
        <title>Draft genome of C. aurimucosum strain 2299.</title>
        <authorList>
            <person name="Pacheco L.G.C."/>
            <person name="Aguiar E.R.G.R."/>
            <person name="Santos C.S."/>
            <person name="Rocha D.J.P.G."/>
            <person name="Sant'Anna L.O."/>
            <person name="Mattos-Guaraldi A.L."/>
            <person name="Santos L.S."/>
        </authorList>
    </citation>
    <scope>NUCLEOTIDE SEQUENCE [LARGE SCALE GENOMIC DNA]</scope>
    <source>
        <strain evidence="5 6">2299</strain>
    </source>
</reference>
<dbReference type="SUPFAM" id="SSF100950">
    <property type="entry name" value="NagB/RpiA/CoA transferase-like"/>
    <property type="match status" value="1"/>
</dbReference>
<dbReference type="PANTHER" id="PTHR11280">
    <property type="entry name" value="GLUCOSAMINE-6-PHOSPHATE ISOMERASE"/>
    <property type="match status" value="1"/>
</dbReference>
<dbReference type="InterPro" id="IPR018321">
    <property type="entry name" value="Glucosamine6P_isomerase_CS"/>
</dbReference>
<keyword evidence="2 3" id="KW-0119">Carbohydrate metabolism</keyword>
<keyword evidence="3" id="KW-0021">Allosteric enzyme</keyword>
<feature type="site" description="Part of the allosteric site" evidence="3">
    <location>
        <position position="151"/>
    </location>
</feature>
<dbReference type="RefSeq" id="WP_144014259.1">
    <property type="nucleotide sequence ID" value="NZ_VKDI01000002.1"/>
</dbReference>
<dbReference type="InterPro" id="IPR037171">
    <property type="entry name" value="NagB/RpiA_transferase-like"/>
</dbReference>
<comment type="similarity">
    <text evidence="3">Belongs to the glucosamine/galactosamine-6-phosphate isomerase family. NagB subfamily.</text>
</comment>
<gene>
    <name evidence="3 5" type="primary">nagB</name>
    <name evidence="5" type="ORF">FNY88_01095</name>
</gene>
<dbReference type="InterPro" id="IPR004547">
    <property type="entry name" value="Glucosamine6P_isomerase"/>
</dbReference>